<evidence type="ECO:0000256" key="1">
    <source>
        <dbReference type="SAM" id="Coils"/>
    </source>
</evidence>
<reference evidence="2 3" key="1">
    <citation type="journal article" date="2016" name="Nat. Commun.">
        <title>Thousands of microbial genomes shed light on interconnected biogeochemical processes in an aquifer system.</title>
        <authorList>
            <person name="Anantharaman K."/>
            <person name="Brown C.T."/>
            <person name="Hug L.A."/>
            <person name="Sharon I."/>
            <person name="Castelle C.J."/>
            <person name="Probst A.J."/>
            <person name="Thomas B.C."/>
            <person name="Singh A."/>
            <person name="Wilkins M.J."/>
            <person name="Karaoz U."/>
            <person name="Brodie E.L."/>
            <person name="Williams K.H."/>
            <person name="Hubbard S.S."/>
            <person name="Banfield J.F."/>
        </authorList>
    </citation>
    <scope>NUCLEOTIDE SEQUENCE [LARGE SCALE GENOMIC DNA]</scope>
</reference>
<dbReference type="STRING" id="1801737.A2818_00260"/>
<evidence type="ECO:0000313" key="2">
    <source>
        <dbReference type="EMBL" id="OGI62942.1"/>
    </source>
</evidence>
<evidence type="ECO:0000313" key="3">
    <source>
        <dbReference type="Proteomes" id="UP000177602"/>
    </source>
</evidence>
<protein>
    <submittedName>
        <fullName evidence="2">Uncharacterized protein</fullName>
    </submittedName>
</protein>
<dbReference type="AlphaFoldDB" id="A0A1F6UZY4"/>
<dbReference type="SUPFAM" id="SSF57997">
    <property type="entry name" value="Tropomyosin"/>
    <property type="match status" value="1"/>
</dbReference>
<dbReference type="Proteomes" id="UP000177602">
    <property type="component" value="Unassembled WGS sequence"/>
</dbReference>
<keyword evidence="1" id="KW-0175">Coiled coil</keyword>
<proteinExistence type="predicted"/>
<comment type="caution">
    <text evidence="2">The sequence shown here is derived from an EMBL/GenBank/DDBJ whole genome shotgun (WGS) entry which is preliminary data.</text>
</comment>
<organism evidence="2 3">
    <name type="scientific">Candidatus Nomurabacteria bacterium RIFCSPHIGHO2_01_FULL_40_12</name>
    <dbReference type="NCBI Taxonomy" id="1801737"/>
    <lineage>
        <taxon>Bacteria</taxon>
        <taxon>Candidatus Nomuraibacteriota</taxon>
    </lineage>
</organism>
<dbReference type="Gene3D" id="1.20.5.170">
    <property type="match status" value="1"/>
</dbReference>
<name>A0A1F6UZY4_9BACT</name>
<dbReference type="EMBL" id="MFTN01000016">
    <property type="protein sequence ID" value="OGI62942.1"/>
    <property type="molecule type" value="Genomic_DNA"/>
</dbReference>
<sequence>MSQSKSEIEDKIEAKAYELKKAEGEVEEAEAEVEKLKKVVDAILGELKAFKKELDKIEERDWSKDVE</sequence>
<feature type="coiled-coil region" evidence="1">
    <location>
        <begin position="5"/>
        <end position="60"/>
    </location>
</feature>
<gene>
    <name evidence="2" type="ORF">A2818_00260</name>
</gene>
<accession>A0A1F6UZY4</accession>